<proteinExistence type="predicted"/>
<gene>
    <name evidence="1" type="ORF">CVT25_002348</name>
</gene>
<dbReference type="Gene3D" id="3.80.10.10">
    <property type="entry name" value="Ribonuclease Inhibitor"/>
    <property type="match status" value="1"/>
</dbReference>
<comment type="caution">
    <text evidence="1">The sequence shown here is derived from an EMBL/GenBank/DDBJ whole genome shotgun (WGS) entry which is preliminary data.</text>
</comment>
<sequence length="494" mass="56067">MLRRSSIDSLPIELLTEIATSIRLHATPSTLLSLAITNHTLYDNIYPFLYSQVILRNKGDAMQAITKILDNPKLGRHVRGLHIMYNPIWESKLNFDVTAGVERLISRGLLPYLRIFAFYALSTLICYYPKGCGRFSANFWGNLVEKCPLVKDIVVSGPEVSFFIPWIQESRADELRTFSNLDRIGLNFFNTSLALNRGFGLFTRSVHYLSFSLQTLSLSLDPFVYPCLSPILSLHFPNLKRLVLASFRLNNTSEAMSFWRRHPNLEKLNLSPDDPGLPWFSDDSDIIQGLLPNLIHLEADYKDVRALAPILPRLVRLSIRNSIKKELLHLLEHVLPDGLPRLRSLQIQGALQTSEIPISMGLSSYIHSIGKRAPKLEELGVTCTNLTMELCFKRLLIDRVQGFECLERLYIGYCKRISILEDPREWFLGLSFKLAQKWKKLSSVTSISNRYDYPYTVAKIMRTGGKVTNVVAKEGNGMQIGYEDRPFGGIPGSG</sequence>
<organism evidence="1 2">
    <name type="scientific">Psilocybe cyanescens</name>
    <dbReference type="NCBI Taxonomy" id="93625"/>
    <lineage>
        <taxon>Eukaryota</taxon>
        <taxon>Fungi</taxon>
        <taxon>Dikarya</taxon>
        <taxon>Basidiomycota</taxon>
        <taxon>Agaricomycotina</taxon>
        <taxon>Agaricomycetes</taxon>
        <taxon>Agaricomycetidae</taxon>
        <taxon>Agaricales</taxon>
        <taxon>Agaricineae</taxon>
        <taxon>Strophariaceae</taxon>
        <taxon>Psilocybe</taxon>
    </lineage>
</organism>
<evidence type="ECO:0000313" key="1">
    <source>
        <dbReference type="EMBL" id="PPQ79039.1"/>
    </source>
</evidence>
<accession>A0A409WKM9</accession>
<protein>
    <recommendedName>
        <fullName evidence="3">F-box domain-containing protein</fullName>
    </recommendedName>
</protein>
<dbReference type="AlphaFoldDB" id="A0A409WKM9"/>
<name>A0A409WKM9_PSICY</name>
<reference evidence="1 2" key="1">
    <citation type="journal article" date="2018" name="Evol. Lett.">
        <title>Horizontal gene cluster transfer increased hallucinogenic mushroom diversity.</title>
        <authorList>
            <person name="Reynolds H.T."/>
            <person name="Vijayakumar V."/>
            <person name="Gluck-Thaler E."/>
            <person name="Korotkin H.B."/>
            <person name="Matheny P.B."/>
            <person name="Slot J.C."/>
        </authorList>
    </citation>
    <scope>NUCLEOTIDE SEQUENCE [LARGE SCALE GENOMIC DNA]</scope>
    <source>
        <strain evidence="1 2">2631</strain>
    </source>
</reference>
<dbReference type="EMBL" id="NHYD01003395">
    <property type="protein sequence ID" value="PPQ79039.1"/>
    <property type="molecule type" value="Genomic_DNA"/>
</dbReference>
<dbReference type="OrthoDB" id="2995895at2759"/>
<dbReference type="Proteomes" id="UP000283269">
    <property type="component" value="Unassembled WGS sequence"/>
</dbReference>
<dbReference type="SUPFAM" id="SSF52047">
    <property type="entry name" value="RNI-like"/>
    <property type="match status" value="1"/>
</dbReference>
<evidence type="ECO:0000313" key="2">
    <source>
        <dbReference type="Proteomes" id="UP000283269"/>
    </source>
</evidence>
<keyword evidence="2" id="KW-1185">Reference proteome</keyword>
<dbReference type="InParanoid" id="A0A409WKM9"/>
<evidence type="ECO:0008006" key="3">
    <source>
        <dbReference type="Google" id="ProtNLM"/>
    </source>
</evidence>
<dbReference type="InterPro" id="IPR032675">
    <property type="entry name" value="LRR_dom_sf"/>
</dbReference>